<protein>
    <submittedName>
        <fullName evidence="2">Uncharacterized protein</fullName>
    </submittedName>
</protein>
<dbReference type="Proteomes" id="UP001303473">
    <property type="component" value="Unassembled WGS sequence"/>
</dbReference>
<proteinExistence type="predicted"/>
<dbReference type="EMBL" id="MU853856">
    <property type="protein sequence ID" value="KAK3937355.1"/>
    <property type="molecule type" value="Genomic_DNA"/>
</dbReference>
<evidence type="ECO:0000256" key="1">
    <source>
        <dbReference type="SAM" id="MobiDB-lite"/>
    </source>
</evidence>
<keyword evidence="3" id="KW-1185">Reference proteome</keyword>
<accession>A0AAN6S1U1</accession>
<evidence type="ECO:0000313" key="3">
    <source>
        <dbReference type="Proteomes" id="UP001303473"/>
    </source>
</evidence>
<organism evidence="2 3">
    <name type="scientific">Diplogelasinospora grovesii</name>
    <dbReference type="NCBI Taxonomy" id="303347"/>
    <lineage>
        <taxon>Eukaryota</taxon>
        <taxon>Fungi</taxon>
        <taxon>Dikarya</taxon>
        <taxon>Ascomycota</taxon>
        <taxon>Pezizomycotina</taxon>
        <taxon>Sordariomycetes</taxon>
        <taxon>Sordariomycetidae</taxon>
        <taxon>Sordariales</taxon>
        <taxon>Diplogelasinosporaceae</taxon>
        <taxon>Diplogelasinospora</taxon>
    </lineage>
</organism>
<dbReference type="AlphaFoldDB" id="A0AAN6S1U1"/>
<gene>
    <name evidence="2" type="ORF">QBC46DRAFT_411203</name>
</gene>
<reference evidence="3" key="1">
    <citation type="journal article" date="2023" name="Mol. Phylogenet. Evol.">
        <title>Genome-scale phylogeny and comparative genomics of the fungal order Sordariales.</title>
        <authorList>
            <person name="Hensen N."/>
            <person name="Bonometti L."/>
            <person name="Westerberg I."/>
            <person name="Brannstrom I.O."/>
            <person name="Guillou S."/>
            <person name="Cros-Aarteil S."/>
            <person name="Calhoun S."/>
            <person name="Haridas S."/>
            <person name="Kuo A."/>
            <person name="Mondo S."/>
            <person name="Pangilinan J."/>
            <person name="Riley R."/>
            <person name="LaButti K."/>
            <person name="Andreopoulos B."/>
            <person name="Lipzen A."/>
            <person name="Chen C."/>
            <person name="Yan M."/>
            <person name="Daum C."/>
            <person name="Ng V."/>
            <person name="Clum A."/>
            <person name="Steindorff A."/>
            <person name="Ohm R.A."/>
            <person name="Martin F."/>
            <person name="Silar P."/>
            <person name="Natvig D.O."/>
            <person name="Lalanne C."/>
            <person name="Gautier V."/>
            <person name="Ament-Velasquez S.L."/>
            <person name="Kruys A."/>
            <person name="Hutchinson M.I."/>
            <person name="Powell A.J."/>
            <person name="Barry K."/>
            <person name="Miller A.N."/>
            <person name="Grigoriev I.V."/>
            <person name="Debuchy R."/>
            <person name="Gladieux P."/>
            <person name="Hiltunen Thoren M."/>
            <person name="Johannesson H."/>
        </authorList>
    </citation>
    <scope>NUCLEOTIDE SEQUENCE [LARGE SCALE GENOMIC DNA]</scope>
    <source>
        <strain evidence="3">CBS 340.73</strain>
    </source>
</reference>
<feature type="compositionally biased region" description="Polar residues" evidence="1">
    <location>
        <begin position="75"/>
        <end position="91"/>
    </location>
</feature>
<name>A0AAN6S1U1_9PEZI</name>
<sequence>MSSISYIATAIAIVDFALQSTVSMKTWLFRKLSQVLETTVVGFGCVQICGIGDGFRSHCSKVLDNVTAKFQCSIASPTDPSHASSTRNAPSSRKRSRSLPEKTPDEHYIMVNGRRWRATDPLIPEACRTELKHFLAKGRSGVRGQKTAEQIAGNSPVFGERSKLEWWNDTEKGRRERWEGALRELRELDASK</sequence>
<comment type="caution">
    <text evidence="2">The sequence shown here is derived from an EMBL/GenBank/DDBJ whole genome shotgun (WGS) entry which is preliminary data.</text>
</comment>
<evidence type="ECO:0000313" key="2">
    <source>
        <dbReference type="EMBL" id="KAK3937355.1"/>
    </source>
</evidence>
<feature type="region of interest" description="Disordered" evidence="1">
    <location>
        <begin position="75"/>
        <end position="104"/>
    </location>
</feature>